<evidence type="ECO:0000313" key="2">
    <source>
        <dbReference type="EMBL" id="EGO64170.1"/>
    </source>
</evidence>
<dbReference type="AlphaFoldDB" id="F7NIE0"/>
<accession>F7NIE0</accession>
<dbReference type="STRING" id="1009370.ALO_09214"/>
<keyword evidence="1" id="KW-1133">Transmembrane helix</keyword>
<evidence type="ECO:0000313" key="3">
    <source>
        <dbReference type="Proteomes" id="UP000003240"/>
    </source>
</evidence>
<dbReference type="EMBL" id="AFGF01000074">
    <property type="protein sequence ID" value="EGO64170.1"/>
    <property type="molecule type" value="Genomic_DNA"/>
</dbReference>
<sequence>MENTREKVNQAGQKLNQAGHKLDAFVREKAEKHSFTNFQVWLGIAIALLAIVGVYHLL</sequence>
<proteinExistence type="predicted"/>
<evidence type="ECO:0000256" key="1">
    <source>
        <dbReference type="SAM" id="Phobius"/>
    </source>
</evidence>
<keyword evidence="3" id="KW-1185">Reference proteome</keyword>
<protein>
    <submittedName>
        <fullName evidence="2">Uncharacterized protein</fullName>
    </submittedName>
</protein>
<comment type="caution">
    <text evidence="2">The sequence shown here is derived from an EMBL/GenBank/DDBJ whole genome shotgun (WGS) entry which is preliminary data.</text>
</comment>
<reference evidence="2 3" key="1">
    <citation type="journal article" date="2011" name="EMBO J.">
        <title>Structural diversity of bacterial flagellar motors.</title>
        <authorList>
            <person name="Chen S."/>
            <person name="Beeby M."/>
            <person name="Murphy G.E."/>
            <person name="Leadbetter J.R."/>
            <person name="Hendrixson D.R."/>
            <person name="Briegel A."/>
            <person name="Li Z."/>
            <person name="Shi J."/>
            <person name="Tocheva E.I."/>
            <person name="Muller A."/>
            <person name="Dobro M.J."/>
            <person name="Jensen G.J."/>
        </authorList>
    </citation>
    <scope>NUCLEOTIDE SEQUENCE [LARGE SCALE GENOMIC DNA]</scope>
    <source>
        <strain evidence="2 3">DSM 6540</strain>
    </source>
</reference>
<dbReference type="RefSeq" id="WP_004094939.1">
    <property type="nucleotide sequence ID" value="NZ_AFGF01000074.1"/>
</dbReference>
<keyword evidence="1" id="KW-0812">Transmembrane</keyword>
<dbReference type="Proteomes" id="UP000003240">
    <property type="component" value="Unassembled WGS sequence"/>
</dbReference>
<name>F7NIE0_9FIRM</name>
<keyword evidence="1" id="KW-0472">Membrane</keyword>
<feature type="transmembrane region" description="Helical" evidence="1">
    <location>
        <begin position="38"/>
        <end position="57"/>
    </location>
</feature>
<organism evidence="2 3">
    <name type="scientific">Acetonema longum DSM 6540</name>
    <dbReference type="NCBI Taxonomy" id="1009370"/>
    <lineage>
        <taxon>Bacteria</taxon>
        <taxon>Bacillati</taxon>
        <taxon>Bacillota</taxon>
        <taxon>Negativicutes</taxon>
        <taxon>Acetonemataceae</taxon>
        <taxon>Acetonema</taxon>
    </lineage>
</organism>
<gene>
    <name evidence="2" type="ORF">ALO_09214</name>
</gene>